<evidence type="ECO:0000313" key="3">
    <source>
        <dbReference type="Proteomes" id="UP000060630"/>
    </source>
</evidence>
<feature type="compositionally biased region" description="Basic and acidic residues" evidence="1">
    <location>
        <begin position="26"/>
        <end position="35"/>
    </location>
</feature>
<dbReference type="Proteomes" id="UP000060630">
    <property type="component" value="Unassembled WGS sequence"/>
</dbReference>
<proteinExistence type="predicted"/>
<feature type="region of interest" description="Disordered" evidence="1">
    <location>
        <begin position="26"/>
        <end position="64"/>
    </location>
</feature>
<evidence type="ECO:0000256" key="1">
    <source>
        <dbReference type="SAM" id="MobiDB-lite"/>
    </source>
</evidence>
<name>A0A106QC78_9BURK</name>
<feature type="region of interest" description="Disordered" evidence="1">
    <location>
        <begin position="421"/>
        <end position="456"/>
    </location>
</feature>
<protein>
    <submittedName>
        <fullName evidence="2">Uncharacterized protein</fullName>
    </submittedName>
</protein>
<reference evidence="2 3" key="1">
    <citation type="submission" date="2015-11" db="EMBL/GenBank/DDBJ databases">
        <title>Expanding the genomic diversity of Burkholderia species for the development of highly accurate diagnostics.</title>
        <authorList>
            <person name="Sahl J."/>
            <person name="Keim P."/>
            <person name="Wagner D."/>
        </authorList>
    </citation>
    <scope>NUCLEOTIDE SEQUENCE [LARGE SCALE GENOMIC DNA]</scope>
    <source>
        <strain evidence="2 3">MSMB2087WGS</strain>
    </source>
</reference>
<accession>A0A106QC78</accession>
<evidence type="ECO:0000313" key="2">
    <source>
        <dbReference type="EMBL" id="KWA83810.1"/>
    </source>
</evidence>
<feature type="compositionally biased region" description="Basic and acidic residues" evidence="1">
    <location>
        <begin position="437"/>
        <end position="447"/>
    </location>
</feature>
<organism evidence="2 3">
    <name type="scientific">Burkholderia ubonensis</name>
    <dbReference type="NCBI Taxonomy" id="101571"/>
    <lineage>
        <taxon>Bacteria</taxon>
        <taxon>Pseudomonadati</taxon>
        <taxon>Pseudomonadota</taxon>
        <taxon>Betaproteobacteria</taxon>
        <taxon>Burkholderiales</taxon>
        <taxon>Burkholderiaceae</taxon>
        <taxon>Burkholderia</taxon>
        <taxon>Burkholderia cepacia complex</taxon>
    </lineage>
</organism>
<sequence>MKSALPSTPNEILDQFKAARLHALADREAEAQEQRKRLRESTVQLREPSEHPGNAPASTSQPTFKIGDAKGFPFVAERGELTPGNGHLSGKGAEEFFALMKEAASKPDSASRENAVGRAAKVVAHDFAAKHGITGRHAKDGLLQTALHEARAQATFVSREIGEKLGVGPVQSTIIGYSLERALEREGFKVLANHAIDKAADFFRASSSSVATASGMRHSAEATLSKSLNWLSSHGVTREGLKEALGKHAGKLAIVAEVSRHPEVVQKVAFALSKSDKVLDGVMMLAKDDDFRKAIGTLTLSAGETIAGVNKGAGSVAILAGSALRGDSTEDTARHAFRAALTVLGGAAGGLAGGGVASLATGTVGAMAGSWVADKLLDIYDKHMGKGPHVQEHTVSQQDRQDSTKVIADRVAHKVVEEEKHLQASGKMPSIPAALAERGREMEREYSMGKTAPAKT</sequence>
<dbReference type="RefSeq" id="WP_060192014.1">
    <property type="nucleotide sequence ID" value="NZ_LPHD01000049.1"/>
</dbReference>
<dbReference type="EMBL" id="LPHD01000049">
    <property type="protein sequence ID" value="KWA83810.1"/>
    <property type="molecule type" value="Genomic_DNA"/>
</dbReference>
<gene>
    <name evidence="2" type="ORF">WL29_20820</name>
</gene>
<comment type="caution">
    <text evidence="2">The sequence shown here is derived from an EMBL/GenBank/DDBJ whole genome shotgun (WGS) entry which is preliminary data.</text>
</comment>
<dbReference type="AlphaFoldDB" id="A0A106QC78"/>